<comment type="pathway">
    <text evidence="5">Cofactor biosynthesis; nicotinate biosynthesis; nicotinate from nicotinamide: step 1/1.</text>
</comment>
<evidence type="ECO:0000256" key="2">
    <source>
        <dbReference type="ARBA" id="ARBA00022642"/>
    </source>
</evidence>
<keyword evidence="10" id="KW-1185">Reference proteome</keyword>
<evidence type="ECO:0000256" key="3">
    <source>
        <dbReference type="ARBA" id="ARBA00022723"/>
    </source>
</evidence>
<accession>A0A9W6SXI9</accession>
<keyword evidence="3" id="KW-0479">Metal-binding</keyword>
<proteinExistence type="inferred from homology"/>
<evidence type="ECO:0000256" key="5">
    <source>
        <dbReference type="ARBA" id="ARBA00037900"/>
    </source>
</evidence>
<dbReference type="Proteomes" id="UP001165120">
    <property type="component" value="Unassembled WGS sequence"/>
</dbReference>
<feature type="domain" description="Isochorismatase-like" evidence="8">
    <location>
        <begin position="7"/>
        <end position="211"/>
    </location>
</feature>
<comment type="similarity">
    <text evidence="1">Belongs to the isochorismatase family.</text>
</comment>
<dbReference type="Pfam" id="PF00857">
    <property type="entry name" value="Isochorismatase"/>
    <property type="match status" value="1"/>
</dbReference>
<dbReference type="PANTHER" id="PTHR11080">
    <property type="entry name" value="PYRAZINAMIDASE/NICOTINAMIDASE"/>
    <property type="match status" value="1"/>
</dbReference>
<name>A0A9W6SXI9_CANBO</name>
<evidence type="ECO:0000313" key="9">
    <source>
        <dbReference type="EMBL" id="GME68103.1"/>
    </source>
</evidence>
<dbReference type="GO" id="GO:0008936">
    <property type="term" value="F:nicotinamidase activity"/>
    <property type="evidence" value="ECO:0007669"/>
    <property type="project" value="UniProtKB-EC"/>
</dbReference>
<evidence type="ECO:0000256" key="7">
    <source>
        <dbReference type="ARBA" id="ARBA00043224"/>
    </source>
</evidence>
<dbReference type="EC" id="3.5.1.19" evidence="6"/>
<organism evidence="9 10">
    <name type="scientific">Candida boidinii</name>
    <name type="common">Yeast</name>
    <dbReference type="NCBI Taxonomy" id="5477"/>
    <lineage>
        <taxon>Eukaryota</taxon>
        <taxon>Fungi</taxon>
        <taxon>Dikarya</taxon>
        <taxon>Ascomycota</taxon>
        <taxon>Saccharomycotina</taxon>
        <taxon>Pichiomycetes</taxon>
        <taxon>Pichiales</taxon>
        <taxon>Pichiaceae</taxon>
        <taxon>Ogataea</taxon>
        <taxon>Ogataea/Candida clade</taxon>
    </lineage>
</organism>
<dbReference type="Gene3D" id="3.40.50.850">
    <property type="entry name" value="Isochorismatase-like"/>
    <property type="match status" value="1"/>
</dbReference>
<keyword evidence="2" id="KW-0662">Pyridine nucleotide biosynthesis</keyword>
<dbReference type="EMBL" id="BSXN01000327">
    <property type="protein sequence ID" value="GME68103.1"/>
    <property type="molecule type" value="Genomic_DNA"/>
</dbReference>
<comment type="caution">
    <text evidence="9">The sequence shown here is derived from an EMBL/GenBank/DDBJ whole genome shotgun (WGS) entry which is preliminary data.</text>
</comment>
<dbReference type="InterPro" id="IPR000868">
    <property type="entry name" value="Isochorismatase-like_dom"/>
</dbReference>
<dbReference type="SUPFAM" id="SSF52499">
    <property type="entry name" value="Isochorismatase-like hydrolases"/>
    <property type="match status" value="1"/>
</dbReference>
<gene>
    <name evidence="9" type="ORF">Cboi02_000139900</name>
</gene>
<keyword evidence="4" id="KW-0378">Hydrolase</keyword>
<dbReference type="AlphaFoldDB" id="A0A9W6SXI9"/>
<evidence type="ECO:0000259" key="8">
    <source>
        <dbReference type="Pfam" id="PF00857"/>
    </source>
</evidence>
<dbReference type="InterPro" id="IPR036380">
    <property type="entry name" value="Isochorismatase-like_sf"/>
</dbReference>
<evidence type="ECO:0000256" key="4">
    <source>
        <dbReference type="ARBA" id="ARBA00022801"/>
    </source>
</evidence>
<sequence length="240" mass="27570">MSQPFNAALIIVDVQEDFLPPDGSLAVKDGRAVIPKILELMDLSKFNWKLIIATKDWHPSDHTSFASYHNQKPYTTKVFSHPLKEIDPSTNEVMLKTQVLWPDHCVQHSKGSEITKEIQDKLEELEKENEIPIKIVKKGYIQDREYYSCFQDVWGIHHTECGSILKENGITHVFTVGLAYDYCVLNSSIDSSRLGYNTFVVKDYCRPVDASTNEQTEKIYRDNKVSIISSKNDIFQKLLK</sequence>
<evidence type="ECO:0000256" key="6">
    <source>
        <dbReference type="ARBA" id="ARBA00039017"/>
    </source>
</evidence>
<reference evidence="9" key="1">
    <citation type="submission" date="2023-04" db="EMBL/GenBank/DDBJ databases">
        <title>Candida boidinii NBRC 10035.</title>
        <authorList>
            <person name="Ichikawa N."/>
            <person name="Sato H."/>
            <person name="Tonouchi N."/>
        </authorList>
    </citation>
    <scope>NUCLEOTIDE SEQUENCE</scope>
    <source>
        <strain evidence="9">NBRC 10035</strain>
    </source>
</reference>
<dbReference type="PANTHER" id="PTHR11080:SF2">
    <property type="entry name" value="LD05707P"/>
    <property type="match status" value="1"/>
</dbReference>
<dbReference type="GO" id="GO:0046872">
    <property type="term" value="F:metal ion binding"/>
    <property type="evidence" value="ECO:0007669"/>
    <property type="project" value="UniProtKB-KW"/>
</dbReference>
<evidence type="ECO:0000313" key="10">
    <source>
        <dbReference type="Proteomes" id="UP001165120"/>
    </source>
</evidence>
<dbReference type="InterPro" id="IPR052347">
    <property type="entry name" value="Isochorismatase_Nicotinamidase"/>
</dbReference>
<evidence type="ECO:0000256" key="1">
    <source>
        <dbReference type="ARBA" id="ARBA00006336"/>
    </source>
</evidence>
<protein>
    <recommendedName>
        <fullName evidence="6">nicotinamidase</fullName>
        <ecNumber evidence="6">3.5.1.19</ecNumber>
    </recommendedName>
    <alternativeName>
        <fullName evidence="7">Nicotinamide deamidase</fullName>
    </alternativeName>
</protein>
<dbReference type="GO" id="GO:0019363">
    <property type="term" value="P:pyridine nucleotide biosynthetic process"/>
    <property type="evidence" value="ECO:0007669"/>
    <property type="project" value="UniProtKB-KW"/>
</dbReference>